<evidence type="ECO:0000313" key="2">
    <source>
        <dbReference type="Proteomes" id="UP000461506"/>
    </source>
</evidence>
<dbReference type="EMBL" id="WKQN01000004">
    <property type="protein sequence ID" value="MSC62988.1"/>
    <property type="molecule type" value="Genomic_DNA"/>
</dbReference>
<gene>
    <name evidence="1" type="ORF">GKD95_06475</name>
</gene>
<protein>
    <submittedName>
        <fullName evidence="1">Uncharacterized protein</fullName>
    </submittedName>
</protein>
<dbReference type="AlphaFoldDB" id="A0A844DUS0"/>
<reference evidence="1 2" key="1">
    <citation type="journal article" date="2019" name="Nat. Med.">
        <title>A library of human gut bacterial isolates paired with longitudinal multiomics data enables mechanistic microbiome research.</title>
        <authorList>
            <person name="Poyet M."/>
            <person name="Groussin M."/>
            <person name="Gibbons S.M."/>
            <person name="Avila-Pacheco J."/>
            <person name="Jiang X."/>
            <person name="Kearney S.M."/>
            <person name="Perrotta A.R."/>
            <person name="Berdy B."/>
            <person name="Zhao S."/>
            <person name="Lieberman T.D."/>
            <person name="Swanson P.K."/>
            <person name="Smith M."/>
            <person name="Roesemann S."/>
            <person name="Alexander J.E."/>
            <person name="Rich S.A."/>
            <person name="Livny J."/>
            <person name="Vlamakis H."/>
            <person name="Clish C."/>
            <person name="Bullock K."/>
            <person name="Deik A."/>
            <person name="Scott J."/>
            <person name="Pierce K.A."/>
            <person name="Xavier R.J."/>
            <person name="Alm E.J."/>
        </authorList>
    </citation>
    <scope>NUCLEOTIDE SEQUENCE [LARGE SCALE GENOMIC DNA]</scope>
    <source>
        <strain evidence="1 2">BIOML-A1</strain>
    </source>
</reference>
<accession>A0A844DUS0</accession>
<dbReference type="Proteomes" id="UP000461506">
    <property type="component" value="Unassembled WGS sequence"/>
</dbReference>
<proteinExistence type="predicted"/>
<comment type="caution">
    <text evidence="1">The sequence shown here is derived from an EMBL/GenBank/DDBJ whole genome shotgun (WGS) entry which is preliminary data.</text>
</comment>
<dbReference type="RefSeq" id="WP_154276900.1">
    <property type="nucleotide sequence ID" value="NZ_WKQN01000004.1"/>
</dbReference>
<sequence length="87" mass="10211">MIDYGKVRSTVKPDEIVIDEFSVWQYTDIQEVSENVGEENEFVGYEFNMVQYDKNEFILKQAKENAELSEQITQTQIALTEVYEMMA</sequence>
<evidence type="ECO:0000313" key="1">
    <source>
        <dbReference type="EMBL" id="MSC62988.1"/>
    </source>
</evidence>
<organism evidence="1 2">
    <name type="scientific">Faecalibacterium prausnitzii</name>
    <dbReference type="NCBI Taxonomy" id="853"/>
    <lineage>
        <taxon>Bacteria</taxon>
        <taxon>Bacillati</taxon>
        <taxon>Bacillota</taxon>
        <taxon>Clostridia</taxon>
        <taxon>Eubacteriales</taxon>
        <taxon>Oscillospiraceae</taxon>
        <taxon>Faecalibacterium</taxon>
    </lineage>
</organism>
<name>A0A844DUS0_9FIRM</name>